<evidence type="ECO:0000313" key="6">
    <source>
        <dbReference type="EMBL" id="SIS92581.1"/>
    </source>
</evidence>
<dbReference type="PANTHER" id="PTHR45586:SF1">
    <property type="entry name" value="LIPOPOLYSACCHARIDE ASSEMBLY PROTEIN B"/>
    <property type="match status" value="1"/>
</dbReference>
<dbReference type="Pfam" id="PF13424">
    <property type="entry name" value="TPR_12"/>
    <property type="match status" value="1"/>
</dbReference>
<dbReference type="SMART" id="SM00028">
    <property type="entry name" value="TPR"/>
    <property type="match status" value="3"/>
</dbReference>
<evidence type="ECO:0000313" key="5">
    <source>
        <dbReference type="EMBL" id="PQA93792.1"/>
    </source>
</evidence>
<keyword evidence="2 3" id="KW-0802">TPR repeat</keyword>
<evidence type="ECO:0000256" key="4">
    <source>
        <dbReference type="SAM" id="MobiDB-lite"/>
    </source>
</evidence>
<dbReference type="PROSITE" id="PS50005">
    <property type="entry name" value="TPR"/>
    <property type="match status" value="2"/>
</dbReference>
<dbReference type="InterPro" id="IPR051012">
    <property type="entry name" value="CellSynth/LPSAsmb/PSIAsmb"/>
</dbReference>
<reference evidence="7" key="3">
    <citation type="submission" date="2017-01" db="EMBL/GenBank/DDBJ databases">
        <authorList>
            <person name="Varghese N."/>
            <person name="Submissions S."/>
        </authorList>
    </citation>
    <scope>NUCLEOTIDE SEQUENCE [LARGE SCALE GENOMIC DNA]</scope>
    <source>
        <strain evidence="7">DSM 21068</strain>
    </source>
</reference>
<feature type="repeat" description="TPR" evidence="3">
    <location>
        <begin position="60"/>
        <end position="93"/>
    </location>
</feature>
<reference evidence="5 8" key="1">
    <citation type="submission" date="2016-11" db="EMBL/GenBank/DDBJ databases">
        <title>Whole genomes of Flavobacteriaceae.</title>
        <authorList>
            <person name="Stine C."/>
            <person name="Li C."/>
            <person name="Tadesse D."/>
        </authorList>
    </citation>
    <scope>NUCLEOTIDE SEQUENCE [LARGE SCALE GENOMIC DNA]</scope>
    <source>
        <strain evidence="5 8">DSM 21068</strain>
    </source>
</reference>
<dbReference type="AlphaFoldDB" id="A0A1N7N325"/>
<accession>A0A1N7N325</accession>
<evidence type="ECO:0000256" key="2">
    <source>
        <dbReference type="ARBA" id="ARBA00022803"/>
    </source>
</evidence>
<sequence length="245" mass="27619">MNTKIFFLSFLFVVLGQNFVLGQDSYRMLVYEGNKKFKAKDYDGATSKFAESVKEKDDDFAAHYNLGNALYKKEKYEDAKSEFKKAEKLAQSVEDKAAALHNLGNTYMKLEDAEKASETYKSALKQNPYSEHTRKNFEIAKLKLKKDKRDSEQDSSSGKSGGGDDKNKGKDGETKDKNQSQGKGQQNNGVGKNPEDAKEGNEEGKLSKQDEKRLLEHIGNSEKQTARRILNDNASSMPESNEKDW</sequence>
<protein>
    <submittedName>
        <fullName evidence="5">Aerotolerance regulator BatC</fullName>
    </submittedName>
    <submittedName>
        <fullName evidence="6">Tetratricopeptide repeat-containing protein</fullName>
    </submittedName>
</protein>
<dbReference type="Proteomes" id="UP000238314">
    <property type="component" value="Unassembled WGS sequence"/>
</dbReference>
<keyword evidence="8" id="KW-1185">Reference proteome</keyword>
<gene>
    <name evidence="5" type="ORF">B0A70_08370</name>
    <name evidence="6" type="ORF">SAMN05421796_106144</name>
</gene>
<dbReference type="PROSITE" id="PS50293">
    <property type="entry name" value="TPR_REGION"/>
    <property type="match status" value="1"/>
</dbReference>
<name>A0A1N7N325_9FLAO</name>
<dbReference type="EMBL" id="MUGO01000012">
    <property type="protein sequence ID" value="PQA93792.1"/>
    <property type="molecule type" value="Genomic_DNA"/>
</dbReference>
<reference evidence="6" key="2">
    <citation type="submission" date="2017-01" db="EMBL/GenBank/DDBJ databases">
        <authorList>
            <person name="Mah S.A."/>
            <person name="Swanson W.J."/>
            <person name="Moy G.W."/>
            <person name="Vacquier V.D."/>
        </authorList>
    </citation>
    <scope>NUCLEOTIDE SEQUENCE [LARGE SCALE GENOMIC DNA]</scope>
    <source>
        <strain evidence="6">DSM 21068</strain>
    </source>
</reference>
<feature type="compositionally biased region" description="Basic and acidic residues" evidence="4">
    <location>
        <begin position="193"/>
        <end position="220"/>
    </location>
</feature>
<keyword evidence="1" id="KW-0677">Repeat</keyword>
<dbReference type="OrthoDB" id="1525165at2"/>
<organism evidence="6 7">
    <name type="scientific">Chryseobacterium piscicola</name>
    <dbReference type="NCBI Taxonomy" id="551459"/>
    <lineage>
        <taxon>Bacteria</taxon>
        <taxon>Pseudomonadati</taxon>
        <taxon>Bacteroidota</taxon>
        <taxon>Flavobacteriia</taxon>
        <taxon>Flavobacteriales</taxon>
        <taxon>Weeksellaceae</taxon>
        <taxon>Chryseobacterium group</taxon>
        <taxon>Chryseobacterium</taxon>
    </lineage>
</organism>
<evidence type="ECO:0000256" key="1">
    <source>
        <dbReference type="ARBA" id="ARBA00022737"/>
    </source>
</evidence>
<evidence type="ECO:0000256" key="3">
    <source>
        <dbReference type="PROSITE-ProRule" id="PRU00339"/>
    </source>
</evidence>
<dbReference type="InterPro" id="IPR019734">
    <property type="entry name" value="TPR_rpt"/>
</dbReference>
<dbReference type="EMBL" id="FTOJ01000006">
    <property type="protein sequence ID" value="SIS92581.1"/>
    <property type="molecule type" value="Genomic_DNA"/>
</dbReference>
<dbReference type="InterPro" id="IPR011990">
    <property type="entry name" value="TPR-like_helical_dom_sf"/>
</dbReference>
<feature type="compositionally biased region" description="Low complexity" evidence="4">
    <location>
        <begin position="179"/>
        <end position="192"/>
    </location>
</feature>
<feature type="region of interest" description="Disordered" evidence="4">
    <location>
        <begin position="142"/>
        <end position="245"/>
    </location>
</feature>
<proteinExistence type="predicted"/>
<evidence type="ECO:0000313" key="8">
    <source>
        <dbReference type="Proteomes" id="UP000238314"/>
    </source>
</evidence>
<dbReference type="PANTHER" id="PTHR45586">
    <property type="entry name" value="TPR REPEAT-CONTAINING PROTEIN PA4667"/>
    <property type="match status" value="1"/>
</dbReference>
<feature type="compositionally biased region" description="Basic and acidic residues" evidence="4">
    <location>
        <begin position="142"/>
        <end position="152"/>
    </location>
</feature>
<dbReference type="Gene3D" id="1.25.40.10">
    <property type="entry name" value="Tetratricopeptide repeat domain"/>
    <property type="match status" value="1"/>
</dbReference>
<dbReference type="STRING" id="551459.SAMN05421796_106144"/>
<dbReference type="SUPFAM" id="SSF48452">
    <property type="entry name" value="TPR-like"/>
    <property type="match status" value="1"/>
</dbReference>
<dbReference type="RefSeq" id="WP_076452024.1">
    <property type="nucleotide sequence ID" value="NZ_FTOJ01000006.1"/>
</dbReference>
<dbReference type="Proteomes" id="UP000186246">
    <property type="component" value="Unassembled WGS sequence"/>
</dbReference>
<feature type="compositionally biased region" description="Basic and acidic residues" evidence="4">
    <location>
        <begin position="162"/>
        <end position="178"/>
    </location>
</feature>
<feature type="repeat" description="TPR" evidence="3">
    <location>
        <begin position="97"/>
        <end position="130"/>
    </location>
</feature>
<evidence type="ECO:0000313" key="7">
    <source>
        <dbReference type="Proteomes" id="UP000186246"/>
    </source>
</evidence>